<dbReference type="EC" id="2.3.2.27" evidence="3"/>
<name>A0A2K1JL95_PHYPA</name>
<evidence type="ECO:0000259" key="11">
    <source>
        <dbReference type="PROSITE" id="PS51382"/>
    </source>
</evidence>
<dbReference type="Gramene" id="Pp3c13_8480V3.2">
    <property type="protein sequence ID" value="Pp3c13_8480V3.2"/>
    <property type="gene ID" value="Pp3c13_8480"/>
</dbReference>
<evidence type="ECO:0000256" key="3">
    <source>
        <dbReference type="ARBA" id="ARBA00012483"/>
    </source>
</evidence>
<dbReference type="InterPro" id="IPR001841">
    <property type="entry name" value="Znf_RING"/>
</dbReference>
<accession>A0A2K1JL95</accession>
<dbReference type="RefSeq" id="XP_024392630.1">
    <property type="nucleotide sequence ID" value="XM_024536862.2"/>
</dbReference>
<dbReference type="GO" id="GO:0016567">
    <property type="term" value="P:protein ubiquitination"/>
    <property type="evidence" value="ECO:0007669"/>
    <property type="project" value="UniProtKB-UniPathway"/>
</dbReference>
<reference evidence="12 14" key="2">
    <citation type="journal article" date="2018" name="Plant J.">
        <title>The Physcomitrella patens chromosome-scale assembly reveals moss genome structure and evolution.</title>
        <authorList>
            <person name="Lang D."/>
            <person name="Ullrich K.K."/>
            <person name="Murat F."/>
            <person name="Fuchs J."/>
            <person name="Jenkins J."/>
            <person name="Haas F.B."/>
            <person name="Piednoel M."/>
            <person name="Gundlach H."/>
            <person name="Van Bel M."/>
            <person name="Meyberg R."/>
            <person name="Vives C."/>
            <person name="Morata J."/>
            <person name="Symeonidi A."/>
            <person name="Hiss M."/>
            <person name="Muchero W."/>
            <person name="Kamisugi Y."/>
            <person name="Saleh O."/>
            <person name="Blanc G."/>
            <person name="Decker E.L."/>
            <person name="van Gessel N."/>
            <person name="Grimwood J."/>
            <person name="Hayes R.D."/>
            <person name="Graham S.W."/>
            <person name="Gunter L.E."/>
            <person name="McDaniel S.F."/>
            <person name="Hoernstein S.N.W."/>
            <person name="Larsson A."/>
            <person name="Li F.W."/>
            <person name="Perroud P.F."/>
            <person name="Phillips J."/>
            <person name="Ranjan P."/>
            <person name="Rokshar D.S."/>
            <person name="Rothfels C.J."/>
            <person name="Schneider L."/>
            <person name="Shu S."/>
            <person name="Stevenson D.W."/>
            <person name="Thummler F."/>
            <person name="Tillich M."/>
            <person name="Villarreal Aguilar J.C."/>
            <person name="Widiez T."/>
            <person name="Wong G.K."/>
            <person name="Wymore A."/>
            <person name="Zhang Y."/>
            <person name="Zimmer A.D."/>
            <person name="Quatrano R.S."/>
            <person name="Mayer K.F.X."/>
            <person name="Goodstein D."/>
            <person name="Casacuberta J.M."/>
            <person name="Vandepoele K."/>
            <person name="Reski R."/>
            <person name="Cuming A.C."/>
            <person name="Tuskan G.A."/>
            <person name="Maumus F."/>
            <person name="Salse J."/>
            <person name="Schmutz J."/>
            <person name="Rensing S.A."/>
        </authorList>
    </citation>
    <scope>NUCLEOTIDE SEQUENCE [LARGE SCALE GENOMIC DNA]</scope>
    <source>
        <strain evidence="13 14">cv. Gransden 2004</strain>
    </source>
</reference>
<dbReference type="KEGG" id="ppp:112290519"/>
<dbReference type="PROSITE" id="PS51382">
    <property type="entry name" value="SPX"/>
    <property type="match status" value="1"/>
</dbReference>
<feature type="domain" description="SPX" evidence="11">
    <location>
        <begin position="1"/>
        <end position="196"/>
    </location>
</feature>
<evidence type="ECO:0000256" key="6">
    <source>
        <dbReference type="ARBA" id="ARBA00022771"/>
    </source>
</evidence>
<feature type="domain" description="RING-type" evidence="10">
    <location>
        <begin position="265"/>
        <end position="314"/>
    </location>
</feature>
<dbReference type="PaxDb" id="3218-PP1S52_102V6.1"/>
<dbReference type="SUPFAM" id="SSF57850">
    <property type="entry name" value="RING/U-box"/>
    <property type="match status" value="1"/>
</dbReference>
<keyword evidence="14" id="KW-1185">Reference proteome</keyword>
<dbReference type="OrthoDB" id="6105938at2759"/>
<dbReference type="GO" id="GO:0061630">
    <property type="term" value="F:ubiquitin protein ligase activity"/>
    <property type="evidence" value="ECO:0007669"/>
    <property type="project" value="UniProtKB-EC"/>
</dbReference>
<evidence type="ECO:0000313" key="12">
    <source>
        <dbReference type="EMBL" id="PNR42301.1"/>
    </source>
</evidence>
<dbReference type="SMART" id="SM00184">
    <property type="entry name" value="RING"/>
    <property type="match status" value="1"/>
</dbReference>
<comment type="pathway">
    <text evidence="2">Protein modification; protein ubiquitination.</text>
</comment>
<dbReference type="InterPro" id="IPR004331">
    <property type="entry name" value="SPX_dom"/>
</dbReference>
<evidence type="ECO:0000256" key="5">
    <source>
        <dbReference type="ARBA" id="ARBA00022723"/>
    </source>
</evidence>
<dbReference type="Pfam" id="PF03105">
    <property type="entry name" value="SPX"/>
    <property type="match status" value="1"/>
</dbReference>
<evidence type="ECO:0000256" key="8">
    <source>
        <dbReference type="ARBA" id="ARBA00022833"/>
    </source>
</evidence>
<evidence type="ECO:0000256" key="7">
    <source>
        <dbReference type="ARBA" id="ARBA00022786"/>
    </source>
</evidence>
<evidence type="ECO:0000256" key="2">
    <source>
        <dbReference type="ARBA" id="ARBA00004906"/>
    </source>
</evidence>
<dbReference type="EnsemblPlants" id="Pp3c13_8480V3.3">
    <property type="protein sequence ID" value="Pp3c13_8480V3.3"/>
    <property type="gene ID" value="Pp3c13_8480"/>
</dbReference>
<gene>
    <name evidence="13" type="primary">LOC112290519</name>
    <name evidence="12" type="ORF">PHYPA_017130</name>
</gene>
<dbReference type="UniPathway" id="UPA00143"/>
<keyword evidence="5" id="KW-0479">Metal-binding</keyword>
<sequence length="377" mass="41673">MKFGKTYTEFIEKEASVQLAGCSYVEFKKLKKVLKKCTMHDTANSGDDVDTLTFSCGDSHSCTGNPRPNSTAGLKVIACIQTKKKQRKGPPVSALTNGVCPTSCPGCDAKFFGILMEELAEVVGCFNTRAEQLVKLHRASGLKKYLLGRKRNNRKAMIQEGQLLISYASMNAIAVRKILKKYDKVHKSREGGILKSRLMAMRSELLKSPYLVELGALHLNLADAKEDTSSVADLVGEFSCNFDSSSPTLSCTLVDSATLDFDLSCPICLDTLFEPVALGCGHLFCNNCACTAAKVLGHEGPRAARCDAQCAICRQPGVYPDAVKLKELSTLIKNRASEYWLERFHQERKQQLKLTKEFYDQQLEILLGMRDSMMSLH</sequence>
<dbReference type="PANTHER" id="PTHR46764">
    <property type="entry name" value="E3 UBIQUITIN-PROTEIN LIGASE BAH1"/>
    <property type="match status" value="1"/>
</dbReference>
<keyword evidence="6 9" id="KW-0863">Zinc-finger</keyword>
<dbReference type="CDD" id="cd23127">
    <property type="entry name" value="RING-HC_BAH1-like"/>
    <property type="match status" value="1"/>
</dbReference>
<evidence type="ECO:0000256" key="1">
    <source>
        <dbReference type="ARBA" id="ARBA00000900"/>
    </source>
</evidence>
<dbReference type="PANTHER" id="PTHR46764:SF2">
    <property type="entry name" value="E3 UBIQUITIN-PROTEIN LIGASE BAH1-LIKE-RELATED"/>
    <property type="match status" value="1"/>
</dbReference>
<organism evidence="12">
    <name type="scientific">Physcomitrium patens</name>
    <name type="common">Spreading-leaved earth moss</name>
    <name type="synonym">Physcomitrella patens</name>
    <dbReference type="NCBI Taxonomy" id="3218"/>
    <lineage>
        <taxon>Eukaryota</taxon>
        <taxon>Viridiplantae</taxon>
        <taxon>Streptophyta</taxon>
        <taxon>Embryophyta</taxon>
        <taxon>Bryophyta</taxon>
        <taxon>Bryophytina</taxon>
        <taxon>Bryopsida</taxon>
        <taxon>Funariidae</taxon>
        <taxon>Funariales</taxon>
        <taxon>Funariaceae</taxon>
        <taxon>Physcomitrium</taxon>
    </lineage>
</organism>
<dbReference type="OMA" id="LCQCQSC"/>
<dbReference type="STRING" id="3218.A0A2K1JL95"/>
<dbReference type="InterPro" id="IPR027370">
    <property type="entry name" value="Znf-RING_euk"/>
</dbReference>
<comment type="catalytic activity">
    <reaction evidence="1">
        <text>S-ubiquitinyl-[E2 ubiquitin-conjugating enzyme]-L-cysteine + [acceptor protein]-L-lysine = [E2 ubiquitin-conjugating enzyme]-L-cysteine + N(6)-ubiquitinyl-[acceptor protein]-L-lysine.</text>
        <dbReference type="EC" id="2.3.2.27"/>
    </reaction>
</comment>
<dbReference type="Pfam" id="PF13445">
    <property type="entry name" value="zf-RING_UBOX"/>
    <property type="match status" value="1"/>
</dbReference>
<dbReference type="RefSeq" id="XP_073394316.1">
    <property type="nucleotide sequence ID" value="XM_073538215.1"/>
</dbReference>
<reference evidence="13" key="3">
    <citation type="submission" date="2020-12" db="UniProtKB">
        <authorList>
            <consortium name="EnsemblPlants"/>
        </authorList>
    </citation>
    <scope>IDENTIFICATION</scope>
</reference>
<dbReference type="InterPro" id="IPR017907">
    <property type="entry name" value="Znf_RING_CS"/>
</dbReference>
<evidence type="ECO:0000256" key="4">
    <source>
        <dbReference type="ARBA" id="ARBA00022679"/>
    </source>
</evidence>
<dbReference type="InterPro" id="IPR033326">
    <property type="entry name" value="BAH1"/>
</dbReference>
<reference evidence="12 14" key="1">
    <citation type="journal article" date="2008" name="Science">
        <title>The Physcomitrella genome reveals evolutionary insights into the conquest of land by plants.</title>
        <authorList>
            <person name="Rensing S."/>
            <person name="Lang D."/>
            <person name="Zimmer A."/>
            <person name="Terry A."/>
            <person name="Salamov A."/>
            <person name="Shapiro H."/>
            <person name="Nishiyama T."/>
            <person name="Perroud P.-F."/>
            <person name="Lindquist E."/>
            <person name="Kamisugi Y."/>
            <person name="Tanahashi T."/>
            <person name="Sakakibara K."/>
            <person name="Fujita T."/>
            <person name="Oishi K."/>
            <person name="Shin-I T."/>
            <person name="Kuroki Y."/>
            <person name="Toyoda A."/>
            <person name="Suzuki Y."/>
            <person name="Hashimoto A."/>
            <person name="Yamaguchi K."/>
            <person name="Sugano A."/>
            <person name="Kohara Y."/>
            <person name="Fujiyama A."/>
            <person name="Anterola A."/>
            <person name="Aoki S."/>
            <person name="Ashton N."/>
            <person name="Barbazuk W.B."/>
            <person name="Barker E."/>
            <person name="Bennetzen J."/>
            <person name="Bezanilla M."/>
            <person name="Blankenship R."/>
            <person name="Cho S.H."/>
            <person name="Dutcher S."/>
            <person name="Estelle M."/>
            <person name="Fawcett J.A."/>
            <person name="Gundlach H."/>
            <person name="Hanada K."/>
            <person name="Heyl A."/>
            <person name="Hicks K.A."/>
            <person name="Hugh J."/>
            <person name="Lohr M."/>
            <person name="Mayer K."/>
            <person name="Melkozernov A."/>
            <person name="Murata T."/>
            <person name="Nelson D."/>
            <person name="Pils B."/>
            <person name="Prigge M."/>
            <person name="Reiss B."/>
            <person name="Renner T."/>
            <person name="Rombauts S."/>
            <person name="Rushton P."/>
            <person name="Sanderfoot A."/>
            <person name="Schween G."/>
            <person name="Shiu S.-H."/>
            <person name="Stueber K."/>
            <person name="Theodoulou F.L."/>
            <person name="Tu H."/>
            <person name="Van de Peer Y."/>
            <person name="Verrier P.J."/>
            <person name="Waters E."/>
            <person name="Wood A."/>
            <person name="Yang L."/>
            <person name="Cove D."/>
            <person name="Cuming A."/>
            <person name="Hasebe M."/>
            <person name="Lucas S."/>
            <person name="Mishler D.B."/>
            <person name="Reski R."/>
            <person name="Grigoriev I."/>
            <person name="Quatrano R.S."/>
            <person name="Boore J.L."/>
        </authorList>
    </citation>
    <scope>NUCLEOTIDE SEQUENCE [LARGE SCALE GENOMIC DNA]</scope>
    <source>
        <strain evidence="13 14">cv. Gransden 2004</strain>
    </source>
</reference>
<protein>
    <recommendedName>
        <fullName evidence="3">RING-type E3 ubiquitin transferase</fullName>
        <ecNumber evidence="3">2.3.2.27</ecNumber>
    </recommendedName>
</protein>
<dbReference type="EnsemblPlants" id="Pp3c13_8480V3.2">
    <property type="protein sequence ID" value="Pp3c13_8480V3.2"/>
    <property type="gene ID" value="Pp3c13_8480"/>
</dbReference>
<dbReference type="Gramene" id="Pp3c13_8480V3.3">
    <property type="protein sequence ID" value="Pp3c13_8480V3.3"/>
    <property type="gene ID" value="Pp3c13_8480"/>
</dbReference>
<dbReference type="GO" id="GO:0008270">
    <property type="term" value="F:zinc ion binding"/>
    <property type="evidence" value="ECO:0007669"/>
    <property type="project" value="UniProtKB-KW"/>
</dbReference>
<dbReference type="GeneID" id="112290519"/>
<dbReference type="AlphaFoldDB" id="A0A2K1JL95"/>
<keyword evidence="7" id="KW-0833">Ubl conjugation pathway</keyword>
<evidence type="ECO:0000259" key="10">
    <source>
        <dbReference type="PROSITE" id="PS50089"/>
    </source>
</evidence>
<keyword evidence="4" id="KW-0808">Transferase</keyword>
<keyword evidence="8" id="KW-0862">Zinc</keyword>
<dbReference type="PROSITE" id="PS50089">
    <property type="entry name" value="ZF_RING_2"/>
    <property type="match status" value="1"/>
</dbReference>
<dbReference type="EnsemblPlants" id="Pp3c13_8480V3.1">
    <property type="protein sequence ID" value="Pp3c13_8480V3.1"/>
    <property type="gene ID" value="Pp3c13_8480"/>
</dbReference>
<evidence type="ECO:0000256" key="9">
    <source>
        <dbReference type="PROSITE-ProRule" id="PRU00175"/>
    </source>
</evidence>
<dbReference type="GO" id="GO:0004842">
    <property type="term" value="F:ubiquitin-protein transferase activity"/>
    <property type="evidence" value="ECO:0000318"/>
    <property type="project" value="GO_Central"/>
</dbReference>
<dbReference type="EMBL" id="ABEU02000013">
    <property type="protein sequence ID" value="PNR42301.1"/>
    <property type="molecule type" value="Genomic_DNA"/>
</dbReference>
<dbReference type="Gramene" id="Pp3c13_8480V3.1">
    <property type="protein sequence ID" value="Pp3c13_8480V3.1"/>
    <property type="gene ID" value="Pp3c13_8480"/>
</dbReference>
<dbReference type="PROSITE" id="PS00518">
    <property type="entry name" value="ZF_RING_1"/>
    <property type="match status" value="1"/>
</dbReference>
<dbReference type="Gene3D" id="3.30.40.10">
    <property type="entry name" value="Zinc/RING finger domain, C3HC4 (zinc finger)"/>
    <property type="match status" value="1"/>
</dbReference>
<proteinExistence type="predicted"/>
<dbReference type="Proteomes" id="UP000006727">
    <property type="component" value="Chromosome 13"/>
</dbReference>
<evidence type="ECO:0000313" key="13">
    <source>
        <dbReference type="EnsemblPlants" id="Pp3c13_8480V3.1"/>
    </source>
</evidence>
<evidence type="ECO:0000313" key="14">
    <source>
        <dbReference type="Proteomes" id="UP000006727"/>
    </source>
</evidence>
<dbReference type="InterPro" id="IPR013083">
    <property type="entry name" value="Znf_RING/FYVE/PHD"/>
</dbReference>